<reference evidence="2" key="1">
    <citation type="submission" date="2019-03" db="EMBL/GenBank/DDBJ databases">
        <title>Improved annotation for the trematode Fasciola hepatica.</title>
        <authorList>
            <person name="Choi Y.-J."/>
            <person name="Martin J."/>
            <person name="Mitreva M."/>
        </authorList>
    </citation>
    <scope>NUCLEOTIDE SEQUENCE [LARGE SCALE GENOMIC DNA]</scope>
</reference>
<keyword evidence="1" id="KW-1133">Transmembrane helix</keyword>
<dbReference type="EMBL" id="JXXN02005250">
    <property type="protein sequence ID" value="THD20023.1"/>
    <property type="molecule type" value="Genomic_DNA"/>
</dbReference>
<dbReference type="Proteomes" id="UP000230066">
    <property type="component" value="Unassembled WGS sequence"/>
</dbReference>
<keyword evidence="3" id="KW-1185">Reference proteome</keyword>
<name>A0A4E0QYJ5_FASHE</name>
<gene>
    <name evidence="2" type="ORF">D915_008511</name>
</gene>
<comment type="caution">
    <text evidence="2">The sequence shown here is derived from an EMBL/GenBank/DDBJ whole genome shotgun (WGS) entry which is preliminary data.</text>
</comment>
<accession>A0A4E0QYJ5</accession>
<proteinExistence type="predicted"/>
<dbReference type="AlphaFoldDB" id="A0A4E0QYJ5"/>
<protein>
    <submittedName>
        <fullName evidence="2">Uncharacterized protein</fullName>
    </submittedName>
</protein>
<evidence type="ECO:0000313" key="3">
    <source>
        <dbReference type="Proteomes" id="UP000230066"/>
    </source>
</evidence>
<sequence length="122" mass="12954">MLPDVRQTEDALQMRFNQTVNGNSPVGLCIVVILASLDVVALMLMLTSRFRWVSSGAAVSNTTDSVTHNPICFATTGHIICSYNAPFSTVPAHHDVSSHGRDGAATTLMVFPPPTGLFHSGG</sequence>
<feature type="transmembrane region" description="Helical" evidence="1">
    <location>
        <begin position="25"/>
        <end position="46"/>
    </location>
</feature>
<evidence type="ECO:0000256" key="1">
    <source>
        <dbReference type="SAM" id="Phobius"/>
    </source>
</evidence>
<keyword evidence="1" id="KW-0812">Transmembrane</keyword>
<organism evidence="2 3">
    <name type="scientific">Fasciola hepatica</name>
    <name type="common">Liver fluke</name>
    <dbReference type="NCBI Taxonomy" id="6192"/>
    <lineage>
        <taxon>Eukaryota</taxon>
        <taxon>Metazoa</taxon>
        <taxon>Spiralia</taxon>
        <taxon>Lophotrochozoa</taxon>
        <taxon>Platyhelminthes</taxon>
        <taxon>Trematoda</taxon>
        <taxon>Digenea</taxon>
        <taxon>Plagiorchiida</taxon>
        <taxon>Echinostomata</taxon>
        <taxon>Echinostomatoidea</taxon>
        <taxon>Fasciolidae</taxon>
        <taxon>Fasciola</taxon>
    </lineage>
</organism>
<evidence type="ECO:0000313" key="2">
    <source>
        <dbReference type="EMBL" id="THD20023.1"/>
    </source>
</evidence>
<keyword evidence="1" id="KW-0472">Membrane</keyword>